<comment type="similarity">
    <text evidence="1 5">Belongs to the V-ATPase H subunit family.</text>
</comment>
<dbReference type="OrthoDB" id="10263554at2759"/>
<dbReference type="Gene3D" id="1.25.40.150">
    <property type="entry name" value="V-type ATPase, subunit H, C-terminal domain"/>
    <property type="match status" value="1"/>
</dbReference>
<keyword evidence="4 5" id="KW-0406">Ion transport</keyword>
<keyword evidence="2 5" id="KW-0813">Transport</keyword>
<dbReference type="Gene3D" id="1.25.10.10">
    <property type="entry name" value="Leucine-rich Repeat Variant"/>
    <property type="match status" value="1"/>
</dbReference>
<dbReference type="InterPro" id="IPR038497">
    <property type="entry name" value="ATPase_V1-cplx_hsu_C_sf"/>
</dbReference>
<dbReference type="Proteomes" id="UP000286134">
    <property type="component" value="Unassembled WGS sequence"/>
</dbReference>
<dbReference type="Pfam" id="PF11698">
    <property type="entry name" value="V-ATPase_H_C"/>
    <property type="match status" value="1"/>
</dbReference>
<dbReference type="InterPro" id="IPR011987">
    <property type="entry name" value="ATPase_V1-cplx_hsu_C"/>
</dbReference>
<comment type="subunit">
    <text evidence="5">V-ATPase is a heteromultimeric enzyme made up of two complexes: the ATP-hydrolytic V1 complex and the proton translocation V0 complex.</text>
</comment>
<dbReference type="FunFam" id="1.25.40.150:FF:000002">
    <property type="entry name" value="V-type proton ATPase subunit H"/>
    <property type="match status" value="1"/>
</dbReference>
<dbReference type="AlphaFoldDB" id="A0A420I007"/>
<dbReference type="Pfam" id="PF03224">
    <property type="entry name" value="V-ATPase_H_N"/>
    <property type="match status" value="1"/>
</dbReference>
<evidence type="ECO:0000256" key="4">
    <source>
        <dbReference type="ARBA" id="ARBA00023065"/>
    </source>
</evidence>
<dbReference type="PANTHER" id="PTHR10698">
    <property type="entry name" value="V-TYPE PROTON ATPASE SUBUNIT H"/>
    <property type="match status" value="1"/>
</dbReference>
<evidence type="ECO:0000256" key="2">
    <source>
        <dbReference type="ARBA" id="ARBA00022448"/>
    </source>
</evidence>
<dbReference type="FunFam" id="1.25.10.10:FF:000326">
    <property type="entry name" value="V-type proton ATPase subunit H"/>
    <property type="match status" value="1"/>
</dbReference>
<gene>
    <name evidence="7" type="ORF">OnM2_028086</name>
</gene>
<dbReference type="GO" id="GO:0046961">
    <property type="term" value="F:proton-transporting ATPase activity, rotational mechanism"/>
    <property type="evidence" value="ECO:0007669"/>
    <property type="project" value="UniProtKB-UniRule"/>
</dbReference>
<feature type="domain" description="ATPase V1 complex subunit H C-terminal" evidence="6">
    <location>
        <begin position="356"/>
        <end position="472"/>
    </location>
</feature>
<dbReference type="GO" id="GO:0000329">
    <property type="term" value="C:fungal-type vacuole membrane"/>
    <property type="evidence" value="ECO:0007669"/>
    <property type="project" value="TreeGrafter"/>
</dbReference>
<dbReference type="PANTHER" id="PTHR10698:SF0">
    <property type="entry name" value="V-TYPE PROTON ATPASE SUBUNIT H"/>
    <property type="match status" value="1"/>
</dbReference>
<evidence type="ECO:0000313" key="7">
    <source>
        <dbReference type="EMBL" id="RKF63003.1"/>
    </source>
</evidence>
<proteinExistence type="inferred from homology"/>
<dbReference type="GO" id="GO:0000221">
    <property type="term" value="C:vacuolar proton-transporting V-type ATPase, V1 domain"/>
    <property type="evidence" value="ECO:0007669"/>
    <property type="project" value="UniProtKB-UniRule"/>
</dbReference>
<dbReference type="SUPFAM" id="SSF48371">
    <property type="entry name" value="ARM repeat"/>
    <property type="match status" value="1"/>
</dbReference>
<accession>A0A420I007</accession>
<name>A0A420I007_9PEZI</name>
<organism evidence="7 8">
    <name type="scientific">Erysiphe neolycopersici</name>
    <dbReference type="NCBI Taxonomy" id="212602"/>
    <lineage>
        <taxon>Eukaryota</taxon>
        <taxon>Fungi</taxon>
        <taxon>Dikarya</taxon>
        <taxon>Ascomycota</taxon>
        <taxon>Pezizomycotina</taxon>
        <taxon>Leotiomycetes</taxon>
        <taxon>Erysiphales</taxon>
        <taxon>Erysiphaceae</taxon>
        <taxon>Erysiphe</taxon>
    </lineage>
</organism>
<evidence type="ECO:0000256" key="1">
    <source>
        <dbReference type="ARBA" id="ARBA00008613"/>
    </source>
</evidence>
<keyword evidence="3 5" id="KW-0375">Hydrogen ion transport</keyword>
<evidence type="ECO:0000256" key="3">
    <source>
        <dbReference type="ARBA" id="ARBA00022781"/>
    </source>
</evidence>
<dbReference type="InterPro" id="IPR004908">
    <property type="entry name" value="ATPase_V1-cplx_hsu"/>
</dbReference>
<evidence type="ECO:0000256" key="5">
    <source>
        <dbReference type="PIRNR" id="PIRNR032184"/>
    </source>
</evidence>
<dbReference type="InterPro" id="IPR016024">
    <property type="entry name" value="ARM-type_fold"/>
</dbReference>
<comment type="function">
    <text evidence="5">Subunit of the V1 complex of vacuolar(H+)-ATPase (V-ATPase), a multisubunit enzyme composed of a peripheral complex (V1) that hydrolyzes ATP and a membrane integral complex (V0) that translocates protons. V-ATPase is responsible for acidifying and maintaining the pH of intracellular compartments.</text>
</comment>
<evidence type="ECO:0000313" key="8">
    <source>
        <dbReference type="Proteomes" id="UP000286134"/>
    </source>
</evidence>
<keyword evidence="8" id="KW-1185">Reference proteome</keyword>
<dbReference type="EMBL" id="MCFK01002877">
    <property type="protein sequence ID" value="RKF63003.1"/>
    <property type="molecule type" value="Genomic_DNA"/>
</dbReference>
<comment type="caution">
    <text evidence="7">The sequence shown here is derived from an EMBL/GenBank/DDBJ whole genome shotgun (WGS) entry which is preliminary data.</text>
</comment>
<evidence type="ECO:0000259" key="6">
    <source>
        <dbReference type="Pfam" id="PF11698"/>
    </source>
</evidence>
<dbReference type="PIRSF" id="PIRSF032184">
    <property type="entry name" value="ATPase_V1_H"/>
    <property type="match status" value="1"/>
</dbReference>
<reference evidence="7 8" key="1">
    <citation type="journal article" date="2018" name="BMC Genomics">
        <title>Comparative genome analyses reveal sequence features reflecting distinct modes of host-adaptation between dicot and monocot powdery mildew.</title>
        <authorList>
            <person name="Wu Y."/>
            <person name="Ma X."/>
            <person name="Pan Z."/>
            <person name="Kale S.D."/>
            <person name="Song Y."/>
            <person name="King H."/>
            <person name="Zhang Q."/>
            <person name="Presley C."/>
            <person name="Deng X."/>
            <person name="Wei C.I."/>
            <person name="Xiao S."/>
        </authorList>
    </citation>
    <scope>NUCLEOTIDE SEQUENCE [LARGE SCALE GENOMIC DNA]</scope>
    <source>
        <strain evidence="7">UMSG2</strain>
    </source>
</reference>
<dbReference type="STRING" id="212602.A0A420I007"/>
<protein>
    <recommendedName>
        <fullName evidence="5">V-type proton ATPase subunit H</fullName>
    </recommendedName>
</protein>
<sequence>MSFDLLPYLSSLQNNIRTRPIAWEGAVRAGTISDEQLDKIRAVDKVRKEQRKQIIESDLIGYRALFLGADGKPSILDSAAKRVDVVQYILVLLADLLDGIPAFSKTFSQHPSPYNVFVALLAHSNEPENPIPLLTSTVLTTLIVDSSVQFSSKKTALLELFKYLSSLTQVSDGSFQDIAVLQYSNLLREKKSREFFWSQRKQTIAPLIKILQAAIVTSNDGSRSPLITSTTNGRGNIEGIVGGGVGLQLLYHVLLVLWQLSFEGETVGQGLQDEYDIIPLSVQLLRLSSKEKIIRLLVSSLLNLISTNRQNLLPVAVIVRLPTLLKSIIGRHLSDPDLLEDVQGLAQIIDDYTTTQTTFDEYAAEINSGHLQWSPPHRNPTFWAENARKILDYENGALPKKLSEIMAKPWENDKQVLAIACNDVGSIVKEVPEKRLQLEKLGLKRRVMELMQESDESVRWESLNALSGWLRYSLEK</sequence>
<dbReference type="InterPro" id="IPR011989">
    <property type="entry name" value="ARM-like"/>
</dbReference>